<keyword evidence="1" id="KW-0812">Transmembrane</keyword>
<keyword evidence="1" id="KW-0472">Membrane</keyword>
<feature type="signal peptide" evidence="2">
    <location>
        <begin position="1"/>
        <end position="21"/>
    </location>
</feature>
<protein>
    <submittedName>
        <fullName evidence="3">Uncharacterized protein</fullName>
    </submittedName>
</protein>
<name>A0ABD1EPZ5_HYPHA</name>
<feature type="chain" id="PRO_5044761353" evidence="2">
    <location>
        <begin position="22"/>
        <end position="154"/>
    </location>
</feature>
<accession>A0ABD1EPZ5</accession>
<feature type="transmembrane region" description="Helical" evidence="1">
    <location>
        <begin position="63"/>
        <end position="83"/>
    </location>
</feature>
<proteinExistence type="predicted"/>
<feature type="transmembrane region" description="Helical" evidence="1">
    <location>
        <begin position="133"/>
        <end position="152"/>
    </location>
</feature>
<keyword evidence="2" id="KW-0732">Signal</keyword>
<evidence type="ECO:0000256" key="2">
    <source>
        <dbReference type="SAM" id="SignalP"/>
    </source>
</evidence>
<evidence type="ECO:0000313" key="3">
    <source>
        <dbReference type="EMBL" id="KAL1500848.1"/>
    </source>
</evidence>
<keyword evidence="4" id="KW-1185">Reference proteome</keyword>
<comment type="caution">
    <text evidence="3">The sequence shown here is derived from an EMBL/GenBank/DDBJ whole genome shotgun (WGS) entry which is preliminary data.</text>
</comment>
<evidence type="ECO:0000256" key="1">
    <source>
        <dbReference type="SAM" id="Phobius"/>
    </source>
</evidence>
<keyword evidence="1" id="KW-1133">Transmembrane helix</keyword>
<gene>
    <name evidence="3" type="ORF">ABEB36_006274</name>
</gene>
<evidence type="ECO:0000313" key="4">
    <source>
        <dbReference type="Proteomes" id="UP001566132"/>
    </source>
</evidence>
<dbReference type="Proteomes" id="UP001566132">
    <property type="component" value="Unassembled WGS sequence"/>
</dbReference>
<organism evidence="3 4">
    <name type="scientific">Hypothenemus hampei</name>
    <name type="common">Coffee berry borer</name>
    <dbReference type="NCBI Taxonomy" id="57062"/>
    <lineage>
        <taxon>Eukaryota</taxon>
        <taxon>Metazoa</taxon>
        <taxon>Ecdysozoa</taxon>
        <taxon>Arthropoda</taxon>
        <taxon>Hexapoda</taxon>
        <taxon>Insecta</taxon>
        <taxon>Pterygota</taxon>
        <taxon>Neoptera</taxon>
        <taxon>Endopterygota</taxon>
        <taxon>Coleoptera</taxon>
        <taxon>Polyphaga</taxon>
        <taxon>Cucujiformia</taxon>
        <taxon>Curculionidae</taxon>
        <taxon>Scolytinae</taxon>
        <taxon>Hypothenemus</taxon>
    </lineage>
</organism>
<dbReference type="AlphaFoldDB" id="A0ABD1EPZ5"/>
<dbReference type="EMBL" id="JBDJPC010000005">
    <property type="protein sequence ID" value="KAL1500848.1"/>
    <property type="molecule type" value="Genomic_DNA"/>
</dbReference>
<feature type="transmembrane region" description="Helical" evidence="1">
    <location>
        <begin position="95"/>
        <end position="121"/>
    </location>
</feature>
<sequence length="154" mass="17523">MQLQHFLISTAILMLLNVCSAGVVVKSDALPQTTNLEIPEKTELLRFSFDESWSYISTAASQLFYVFILSLIYFRSIVLLNVLELFKTLVGMSYLWSFGQIYIIIVITYLVLFAISETLLVITNPFIDDPLDFLSLMGTIGSDTLTVIWAFWPF</sequence>
<reference evidence="3 4" key="1">
    <citation type="submission" date="2024-05" db="EMBL/GenBank/DDBJ databases">
        <title>Genetic variation in Jamaican populations of the coffee berry borer (Hypothenemus hampei).</title>
        <authorList>
            <person name="Errbii M."/>
            <person name="Myrie A."/>
        </authorList>
    </citation>
    <scope>NUCLEOTIDE SEQUENCE [LARGE SCALE GENOMIC DNA]</scope>
    <source>
        <strain evidence="3">JA-Hopewell-2020-01-JO</strain>
        <tissue evidence="3">Whole body</tissue>
    </source>
</reference>